<dbReference type="InterPro" id="IPR006665">
    <property type="entry name" value="OmpA-like"/>
</dbReference>
<evidence type="ECO:0000256" key="8">
    <source>
        <dbReference type="HAMAP-Rule" id="MF_02204"/>
    </source>
</evidence>
<name>A0A7Y8GVC0_9BURK</name>
<evidence type="ECO:0000256" key="4">
    <source>
        <dbReference type="ARBA" id="ARBA00023139"/>
    </source>
</evidence>
<dbReference type="PROSITE" id="PS51257">
    <property type="entry name" value="PROKAR_LIPOPROTEIN"/>
    <property type="match status" value="1"/>
</dbReference>
<evidence type="ECO:0000256" key="6">
    <source>
        <dbReference type="ARBA" id="ARBA00023288"/>
    </source>
</evidence>
<reference evidence="10 11" key="1">
    <citation type="submission" date="2019-09" db="EMBL/GenBank/DDBJ databases">
        <title>Hydrogenophaga aromatica sp. nov., isolated from a para-xylene-degrading enrichment culture.</title>
        <authorList>
            <person name="Tancsics A."/>
            <person name="Banerjee S."/>
        </authorList>
    </citation>
    <scope>NUCLEOTIDE SEQUENCE [LARGE SCALE GENOMIC DNA]</scope>
    <source>
        <strain evidence="10 11">D2P1</strain>
    </source>
</reference>
<evidence type="ECO:0000313" key="10">
    <source>
        <dbReference type="EMBL" id="NWF44814.1"/>
    </source>
</evidence>
<dbReference type="GO" id="GO:0009279">
    <property type="term" value="C:cell outer membrane"/>
    <property type="evidence" value="ECO:0007669"/>
    <property type="project" value="UniProtKB-SubCell"/>
</dbReference>
<dbReference type="Pfam" id="PF00691">
    <property type="entry name" value="OmpA"/>
    <property type="match status" value="1"/>
</dbReference>
<evidence type="ECO:0000256" key="1">
    <source>
        <dbReference type="ARBA" id="ARBA00022618"/>
    </source>
</evidence>
<dbReference type="NCBIfam" id="TIGR02802">
    <property type="entry name" value="Pal_lipo"/>
    <property type="match status" value="1"/>
</dbReference>
<accession>A0A7Y8GVC0</accession>
<evidence type="ECO:0000256" key="7">
    <source>
        <dbReference type="ARBA" id="ARBA00023306"/>
    </source>
</evidence>
<dbReference type="Gene3D" id="3.30.1330.60">
    <property type="entry name" value="OmpA-like domain"/>
    <property type="match status" value="1"/>
</dbReference>
<keyword evidence="6 8" id="KW-0449">Lipoprotein</keyword>
<dbReference type="InterPro" id="IPR006664">
    <property type="entry name" value="OMP_bac"/>
</dbReference>
<comment type="subcellular location">
    <subcellularLocation>
        <location evidence="8">Cell outer membrane</location>
        <topology evidence="8">Lipid-anchor</topology>
    </subcellularLocation>
</comment>
<organism evidence="10 11">
    <name type="scientific">Hydrogenophaga aromaticivorans</name>
    <dbReference type="NCBI Taxonomy" id="2610898"/>
    <lineage>
        <taxon>Bacteria</taxon>
        <taxon>Pseudomonadati</taxon>
        <taxon>Pseudomonadota</taxon>
        <taxon>Betaproteobacteria</taxon>
        <taxon>Burkholderiales</taxon>
        <taxon>Comamonadaceae</taxon>
        <taxon>Hydrogenophaga</taxon>
    </lineage>
</organism>
<evidence type="ECO:0000313" key="11">
    <source>
        <dbReference type="Proteomes" id="UP000545507"/>
    </source>
</evidence>
<dbReference type="PROSITE" id="PS51123">
    <property type="entry name" value="OMPA_2"/>
    <property type="match status" value="1"/>
</dbReference>
<comment type="function">
    <text evidence="8">Part of the Tol-Pal system, which plays a role in outer membrane invagination during cell division and is important for maintaining outer membrane integrity.</text>
</comment>
<dbReference type="SUPFAM" id="SSF103088">
    <property type="entry name" value="OmpA-like"/>
    <property type="match status" value="1"/>
</dbReference>
<dbReference type="CDD" id="cd07185">
    <property type="entry name" value="OmpA_C-like"/>
    <property type="match status" value="1"/>
</dbReference>
<feature type="domain" description="OmpA-like" evidence="9">
    <location>
        <begin position="80"/>
        <end position="194"/>
    </location>
</feature>
<comment type="caution">
    <text evidence="10">The sequence shown here is derived from an EMBL/GenBank/DDBJ whole genome shotgun (WGS) entry which is preliminary data.</text>
</comment>
<dbReference type="PANTHER" id="PTHR30329">
    <property type="entry name" value="STATOR ELEMENT OF FLAGELLAR MOTOR COMPLEX"/>
    <property type="match status" value="1"/>
</dbReference>
<gene>
    <name evidence="8 10" type="primary">pal</name>
    <name evidence="10" type="ORF">F3K02_06045</name>
</gene>
<dbReference type="AlphaFoldDB" id="A0A7Y8GVC0"/>
<keyword evidence="1 8" id="KW-0132">Cell division</keyword>
<sequence>MNNKFQPAPSSVQRGNRVWLNRFAGLLVVASLAACGSSVKLDDVPVEDRTGGAAGQAGQGGAGSGVDPRGVSGVEVPSMDSQQPEAMARVVYFDYDSFEVRGEYAATLEANARYLKANSSRKIALEGHTDERGGREYNLALGQKRAEAVRRSLSLMGVSESQMEPVSFGEEKPAALGMDEASYAKNRRVELTYR</sequence>
<keyword evidence="4 8" id="KW-0564">Palmitate</keyword>
<dbReference type="HAMAP" id="MF_02204">
    <property type="entry name" value="Pal"/>
    <property type="match status" value="1"/>
</dbReference>
<dbReference type="EMBL" id="VYGV01000006">
    <property type="protein sequence ID" value="NWF44814.1"/>
    <property type="molecule type" value="Genomic_DNA"/>
</dbReference>
<evidence type="ECO:0000256" key="2">
    <source>
        <dbReference type="ARBA" id="ARBA00022729"/>
    </source>
</evidence>
<proteinExistence type="inferred from homology"/>
<keyword evidence="11" id="KW-1185">Reference proteome</keyword>
<evidence type="ECO:0000259" key="9">
    <source>
        <dbReference type="PROSITE" id="PS51123"/>
    </source>
</evidence>
<dbReference type="InterPro" id="IPR039001">
    <property type="entry name" value="Pal"/>
</dbReference>
<keyword evidence="2 8" id="KW-0732">Signal</keyword>
<dbReference type="InterPro" id="IPR006690">
    <property type="entry name" value="OMPA-like_CS"/>
</dbReference>
<dbReference type="InterPro" id="IPR014169">
    <property type="entry name" value="Pal_lipo_C"/>
</dbReference>
<dbReference type="RefSeq" id="WP_177134330.1">
    <property type="nucleotide sequence ID" value="NZ_JAGPWB010000012.1"/>
</dbReference>
<dbReference type="PANTHER" id="PTHR30329:SF21">
    <property type="entry name" value="LIPOPROTEIN YIAD-RELATED"/>
    <property type="match status" value="1"/>
</dbReference>
<dbReference type="Proteomes" id="UP000545507">
    <property type="component" value="Unassembled WGS sequence"/>
</dbReference>
<keyword evidence="3 8" id="KW-0472">Membrane</keyword>
<dbReference type="PRINTS" id="PR01021">
    <property type="entry name" value="OMPADOMAIN"/>
</dbReference>
<keyword evidence="7 8" id="KW-0131">Cell cycle</keyword>
<dbReference type="PROSITE" id="PS01068">
    <property type="entry name" value="OMPA_1"/>
    <property type="match status" value="1"/>
</dbReference>
<dbReference type="GO" id="GO:0051301">
    <property type="term" value="P:cell division"/>
    <property type="evidence" value="ECO:0007669"/>
    <property type="project" value="UniProtKB-UniRule"/>
</dbReference>
<evidence type="ECO:0000256" key="5">
    <source>
        <dbReference type="ARBA" id="ARBA00023237"/>
    </source>
</evidence>
<dbReference type="InterPro" id="IPR036737">
    <property type="entry name" value="OmpA-like_sf"/>
</dbReference>
<comment type="subunit">
    <text evidence="8">The Tol-Pal system is composed of five core proteins: the inner membrane proteins TolA, TolQ and TolR, the periplasmic protein TolB and the outer membrane protein Pal. They form a network linking the inner and outer membranes and the peptidoglycan layer.</text>
</comment>
<protein>
    <recommendedName>
        <fullName evidence="8">Peptidoglycan-associated lipoprotein</fullName>
        <shortName evidence="8">PAL</shortName>
    </recommendedName>
</protein>
<keyword evidence="5 8" id="KW-0998">Cell outer membrane</keyword>
<evidence type="ECO:0000256" key="3">
    <source>
        <dbReference type="ARBA" id="ARBA00023136"/>
    </source>
</evidence>
<comment type="similarity">
    <text evidence="8">Belongs to the Pal lipoprotein family.</text>
</comment>
<dbReference type="InterPro" id="IPR050330">
    <property type="entry name" value="Bact_OuterMem_StrucFunc"/>
</dbReference>